<keyword evidence="1" id="KW-0808">Transferase</keyword>
<sequence length="430" mass="45193">MTHTRSAPRAWQTLLPRPSTTRVGLDLVFVYVIVALRIVNMAQLVPAVLGTVGRSPQPALDLMVATGFLAWSVVLITLAVRDGSLLARGWLVRVDVVVACACLLATLVTTAPELRVSTWDAWGGSVAASTALFAGIAMRTTGGRVGAAAALWLCAVIPATLVPGHPQVVLAGWTNSLIYPAYTAIGFVAADYLRRVADAADEARRVATEAAGRAAAEAEAARHRALLHDQATILDLVSRRIEDPLLAEALRRQAGVEARKLAAFMTQPPLASPEVDERDLAGIVRSITAEFADLSPVVSVDLAQGTMLPEPVAATLSSALTTLLHNVRRHAHAEHCVVHADADEHGWELVVRDDGVGFDPATSLSGYGLPELVLRAGAAHGLAVTIDSAPGQGTAVTVRSGPLLEPEPEKGSAPGRRHDDPGITPDRQTG</sequence>
<evidence type="ECO:0000256" key="2">
    <source>
        <dbReference type="ARBA" id="ARBA00022777"/>
    </source>
</evidence>
<proteinExistence type="predicted"/>
<keyword evidence="5" id="KW-0472">Membrane</keyword>
<dbReference type="GO" id="GO:0000160">
    <property type="term" value="P:phosphorelay signal transduction system"/>
    <property type="evidence" value="ECO:0007669"/>
    <property type="project" value="UniProtKB-KW"/>
</dbReference>
<evidence type="ECO:0000313" key="7">
    <source>
        <dbReference type="EMBL" id="GAB98247.1"/>
    </source>
</evidence>
<dbReference type="STRING" id="1184609.KILIM_117_00040"/>
<protein>
    <submittedName>
        <fullName evidence="7">Putative histidine kinase</fullName>
    </submittedName>
</protein>
<keyword evidence="2 7" id="KW-0418">Kinase</keyword>
<name>K6X1K8_9MICO</name>
<evidence type="ECO:0000256" key="1">
    <source>
        <dbReference type="ARBA" id="ARBA00022679"/>
    </source>
</evidence>
<keyword evidence="3" id="KW-0902">Two-component regulatory system</keyword>
<dbReference type="RefSeq" id="WP_006594779.1">
    <property type="nucleotide sequence ID" value="NZ_BAHD01000117.1"/>
</dbReference>
<feature type="transmembrane region" description="Helical" evidence="5">
    <location>
        <begin position="21"/>
        <end position="39"/>
    </location>
</feature>
<dbReference type="InterPro" id="IPR003594">
    <property type="entry name" value="HATPase_dom"/>
</dbReference>
<evidence type="ECO:0000256" key="5">
    <source>
        <dbReference type="SAM" id="Phobius"/>
    </source>
</evidence>
<evidence type="ECO:0000313" key="8">
    <source>
        <dbReference type="Proteomes" id="UP000008366"/>
    </source>
</evidence>
<keyword evidence="8" id="KW-1185">Reference proteome</keyword>
<feature type="transmembrane region" description="Helical" evidence="5">
    <location>
        <begin position="90"/>
        <end position="109"/>
    </location>
</feature>
<dbReference type="CDD" id="cd16917">
    <property type="entry name" value="HATPase_UhpB-NarQ-NarX-like"/>
    <property type="match status" value="1"/>
</dbReference>
<keyword evidence="5" id="KW-0812">Transmembrane</keyword>
<dbReference type="InterPro" id="IPR050482">
    <property type="entry name" value="Sensor_HK_TwoCompSys"/>
</dbReference>
<keyword evidence="5" id="KW-1133">Transmembrane helix</keyword>
<dbReference type="GO" id="GO:0016301">
    <property type="term" value="F:kinase activity"/>
    <property type="evidence" value="ECO:0007669"/>
    <property type="project" value="UniProtKB-KW"/>
</dbReference>
<reference evidence="7 8" key="1">
    <citation type="submission" date="2012-08" db="EMBL/GenBank/DDBJ databases">
        <title>Whole genome shotgun sequence of Kineosphaera limosa NBRC 100340.</title>
        <authorList>
            <person name="Yoshida I."/>
            <person name="Isaki S."/>
            <person name="Hosoyama A."/>
            <person name="Tsuchikane K."/>
            <person name="Katsumata H."/>
            <person name="Ando Y."/>
            <person name="Ohji S."/>
            <person name="Hamada M."/>
            <person name="Tamura T."/>
            <person name="Yamazoe A."/>
            <person name="Yamazaki S."/>
            <person name="Fujita N."/>
        </authorList>
    </citation>
    <scope>NUCLEOTIDE SEQUENCE [LARGE SCALE GENOMIC DNA]</scope>
    <source>
        <strain evidence="7 8">NBRC 100340</strain>
    </source>
</reference>
<feature type="region of interest" description="Disordered" evidence="4">
    <location>
        <begin position="391"/>
        <end position="430"/>
    </location>
</feature>
<evidence type="ECO:0000259" key="6">
    <source>
        <dbReference type="Pfam" id="PF02518"/>
    </source>
</evidence>
<dbReference type="Gene3D" id="3.30.565.10">
    <property type="entry name" value="Histidine kinase-like ATPase, C-terminal domain"/>
    <property type="match status" value="1"/>
</dbReference>
<dbReference type="InterPro" id="IPR036890">
    <property type="entry name" value="HATPase_C_sf"/>
</dbReference>
<feature type="domain" description="Histidine kinase/HSP90-like ATPase" evidence="6">
    <location>
        <begin position="315"/>
        <end position="399"/>
    </location>
</feature>
<feature type="transmembrane region" description="Helical" evidence="5">
    <location>
        <begin position="177"/>
        <end position="194"/>
    </location>
</feature>
<feature type="transmembrane region" description="Helical" evidence="5">
    <location>
        <begin position="59"/>
        <end position="78"/>
    </location>
</feature>
<feature type="transmembrane region" description="Helical" evidence="5">
    <location>
        <begin position="145"/>
        <end position="165"/>
    </location>
</feature>
<organism evidence="7 8">
    <name type="scientific">Kineosphaera limosa NBRC 100340</name>
    <dbReference type="NCBI Taxonomy" id="1184609"/>
    <lineage>
        <taxon>Bacteria</taxon>
        <taxon>Bacillati</taxon>
        <taxon>Actinomycetota</taxon>
        <taxon>Actinomycetes</taxon>
        <taxon>Micrococcales</taxon>
        <taxon>Dermatophilaceae</taxon>
        <taxon>Kineosphaera</taxon>
    </lineage>
</organism>
<dbReference type="SUPFAM" id="SSF55874">
    <property type="entry name" value="ATPase domain of HSP90 chaperone/DNA topoisomerase II/histidine kinase"/>
    <property type="match status" value="1"/>
</dbReference>
<dbReference type="OrthoDB" id="3473644at2"/>
<feature type="transmembrane region" description="Helical" evidence="5">
    <location>
        <begin position="121"/>
        <end position="138"/>
    </location>
</feature>
<gene>
    <name evidence="7" type="ORF">KILIM_117_00040</name>
</gene>
<evidence type="ECO:0000256" key="3">
    <source>
        <dbReference type="ARBA" id="ARBA00023012"/>
    </source>
</evidence>
<comment type="caution">
    <text evidence="7">The sequence shown here is derived from an EMBL/GenBank/DDBJ whole genome shotgun (WGS) entry which is preliminary data.</text>
</comment>
<dbReference type="eggNOG" id="COG4585">
    <property type="taxonomic scope" value="Bacteria"/>
</dbReference>
<dbReference type="Proteomes" id="UP000008366">
    <property type="component" value="Unassembled WGS sequence"/>
</dbReference>
<dbReference type="PANTHER" id="PTHR24421">
    <property type="entry name" value="NITRATE/NITRITE SENSOR PROTEIN NARX-RELATED"/>
    <property type="match status" value="1"/>
</dbReference>
<dbReference type="AlphaFoldDB" id="K6X1K8"/>
<dbReference type="EMBL" id="BAHD01000117">
    <property type="protein sequence ID" value="GAB98247.1"/>
    <property type="molecule type" value="Genomic_DNA"/>
</dbReference>
<accession>K6X1K8</accession>
<evidence type="ECO:0000256" key="4">
    <source>
        <dbReference type="SAM" id="MobiDB-lite"/>
    </source>
</evidence>
<dbReference type="Pfam" id="PF02518">
    <property type="entry name" value="HATPase_c"/>
    <property type="match status" value="1"/>
</dbReference>